<dbReference type="Pfam" id="PF00156">
    <property type="entry name" value="Pribosyltran"/>
    <property type="match status" value="1"/>
</dbReference>
<dbReference type="InterPro" id="IPR000836">
    <property type="entry name" value="PRTase_dom"/>
</dbReference>
<dbReference type="InterPro" id="IPR029057">
    <property type="entry name" value="PRTase-like"/>
</dbReference>
<evidence type="ECO:0000256" key="1">
    <source>
        <dbReference type="ARBA" id="ARBA00000868"/>
    </source>
</evidence>
<dbReference type="PANTHER" id="PTHR11776">
    <property type="entry name" value="ADENINE PHOSPHORIBOSYLTRANSFERASE"/>
    <property type="match status" value="1"/>
</dbReference>
<comment type="subcellular location">
    <subcellularLocation>
        <location evidence="2">Cytoplasm</location>
    </subcellularLocation>
</comment>
<dbReference type="InterPro" id="IPR050120">
    <property type="entry name" value="Adenine_PRTase"/>
</dbReference>
<dbReference type="RefSeq" id="XP_029026946.1">
    <property type="nucleotide sequence ID" value="XM_029171113.3"/>
</dbReference>
<keyword evidence="7" id="KW-0963">Cytoplasm</keyword>
<evidence type="ECO:0000256" key="2">
    <source>
        <dbReference type="ARBA" id="ARBA00004496"/>
    </source>
</evidence>
<evidence type="ECO:0000259" key="11">
    <source>
        <dbReference type="Pfam" id="PF00156"/>
    </source>
</evidence>
<name>A0A6P7P3Q3_BETSP</name>
<evidence type="ECO:0000256" key="6">
    <source>
        <dbReference type="ARBA" id="ARBA00011893"/>
    </source>
</evidence>
<comment type="similarity">
    <text evidence="4">Belongs to the purine/pyrimidine phosphoribosyltransferase family.</text>
</comment>
<dbReference type="FunFam" id="3.40.50.2020:FF:000069">
    <property type="entry name" value="Zgc:174895"/>
    <property type="match status" value="1"/>
</dbReference>
<dbReference type="InParanoid" id="A0A6P7P3Q3"/>
<protein>
    <recommendedName>
        <fullName evidence="6">adenine phosphoribosyltransferase</fullName>
        <ecNumber evidence="6">2.4.2.7</ecNumber>
    </recommendedName>
</protein>
<comment type="subunit">
    <text evidence="5">Homodimer.</text>
</comment>
<dbReference type="GO" id="GO:0005737">
    <property type="term" value="C:cytoplasm"/>
    <property type="evidence" value="ECO:0007669"/>
    <property type="project" value="UniProtKB-SubCell"/>
</dbReference>
<evidence type="ECO:0000256" key="8">
    <source>
        <dbReference type="ARBA" id="ARBA00022676"/>
    </source>
</evidence>
<dbReference type="EC" id="2.4.2.7" evidence="6"/>
<dbReference type="OrthoDB" id="363185at2759"/>
<keyword evidence="8 13" id="KW-0328">Glycosyltransferase</keyword>
<evidence type="ECO:0000256" key="5">
    <source>
        <dbReference type="ARBA" id="ARBA00011738"/>
    </source>
</evidence>
<proteinExistence type="inferred from homology"/>
<evidence type="ECO:0000256" key="9">
    <source>
        <dbReference type="ARBA" id="ARBA00022679"/>
    </source>
</evidence>
<dbReference type="GO" id="GO:0006166">
    <property type="term" value="P:purine ribonucleoside salvage"/>
    <property type="evidence" value="ECO:0007669"/>
    <property type="project" value="UniProtKB-KW"/>
</dbReference>
<dbReference type="Proteomes" id="UP000515150">
    <property type="component" value="Chromosome 13"/>
</dbReference>
<dbReference type="KEGG" id="bspl:114867932"/>
<keyword evidence="9" id="KW-0808">Transferase</keyword>
<dbReference type="Gene3D" id="3.40.50.2020">
    <property type="match status" value="1"/>
</dbReference>
<evidence type="ECO:0000313" key="12">
    <source>
        <dbReference type="Proteomes" id="UP000515150"/>
    </source>
</evidence>
<evidence type="ECO:0000256" key="4">
    <source>
        <dbReference type="ARBA" id="ARBA00008391"/>
    </source>
</evidence>
<reference evidence="13" key="1">
    <citation type="submission" date="2025-08" db="UniProtKB">
        <authorList>
            <consortium name="RefSeq"/>
        </authorList>
    </citation>
    <scope>IDENTIFICATION</scope>
</reference>
<evidence type="ECO:0000256" key="3">
    <source>
        <dbReference type="ARBA" id="ARBA00004659"/>
    </source>
</evidence>
<accession>A0A6P7P3Q3</accession>
<dbReference type="AlphaFoldDB" id="A0A6P7P3Q3"/>
<keyword evidence="10" id="KW-0660">Purine salvage</keyword>
<organism evidence="12 13">
    <name type="scientific">Betta splendens</name>
    <name type="common">Siamese fighting fish</name>
    <dbReference type="NCBI Taxonomy" id="158456"/>
    <lineage>
        <taxon>Eukaryota</taxon>
        <taxon>Metazoa</taxon>
        <taxon>Chordata</taxon>
        <taxon>Craniata</taxon>
        <taxon>Vertebrata</taxon>
        <taxon>Euteleostomi</taxon>
        <taxon>Actinopterygii</taxon>
        <taxon>Neopterygii</taxon>
        <taxon>Teleostei</taxon>
        <taxon>Neoteleostei</taxon>
        <taxon>Acanthomorphata</taxon>
        <taxon>Anabantaria</taxon>
        <taxon>Anabantiformes</taxon>
        <taxon>Anabantoidei</taxon>
        <taxon>Osphronemidae</taxon>
        <taxon>Betta</taxon>
    </lineage>
</organism>
<comment type="catalytic activity">
    <reaction evidence="1">
        <text>AMP + diphosphate = 5-phospho-alpha-D-ribose 1-diphosphate + adenine</text>
        <dbReference type="Rhea" id="RHEA:16609"/>
        <dbReference type="ChEBI" id="CHEBI:16708"/>
        <dbReference type="ChEBI" id="CHEBI:33019"/>
        <dbReference type="ChEBI" id="CHEBI:58017"/>
        <dbReference type="ChEBI" id="CHEBI:456215"/>
        <dbReference type="EC" id="2.4.2.7"/>
    </reaction>
</comment>
<dbReference type="GO" id="GO:0003999">
    <property type="term" value="F:adenine phosphoribosyltransferase activity"/>
    <property type="evidence" value="ECO:0007669"/>
    <property type="project" value="UniProtKB-EC"/>
</dbReference>
<evidence type="ECO:0000256" key="7">
    <source>
        <dbReference type="ARBA" id="ARBA00022490"/>
    </source>
</evidence>
<dbReference type="SUPFAM" id="SSF53271">
    <property type="entry name" value="PRTase-like"/>
    <property type="match status" value="1"/>
</dbReference>
<dbReference type="CDD" id="cd06223">
    <property type="entry name" value="PRTases_typeI"/>
    <property type="match status" value="1"/>
</dbReference>
<feature type="domain" description="Phosphoribosyltransferase" evidence="11">
    <location>
        <begin position="47"/>
        <end position="185"/>
    </location>
</feature>
<comment type="pathway">
    <text evidence="3">Purine metabolism; AMP biosynthesis via salvage pathway; AMP from adenine: step 1/1.</text>
</comment>
<dbReference type="PANTHER" id="PTHR11776:SF7">
    <property type="entry name" value="PHOSPHORIBOSYLTRANSFERASE DOMAIN-CONTAINING PROTEIN"/>
    <property type="match status" value="1"/>
</dbReference>
<gene>
    <name evidence="13" type="primary">zgc:174895</name>
</gene>
<evidence type="ECO:0000313" key="13">
    <source>
        <dbReference type="RefSeq" id="XP_029026946.1"/>
    </source>
</evidence>
<evidence type="ECO:0000256" key="10">
    <source>
        <dbReference type="ARBA" id="ARBA00022726"/>
    </source>
</evidence>
<keyword evidence="12" id="KW-1185">Reference proteome</keyword>
<sequence>MNSEGQMEVSTVPADKKRGWYLSLMAPNTKGPTFCWLDPSRLYCNAQALADCVKDLLSPFNTDSIDLVAGIDAMGFILGASIATSLGKGFLAIRKAGHLCVATQKQNYSDYTKREKTLEVRLDVLKPGMRVLVVDQWIETGGTMKAAIQLIESLEATVVGVAAVAIENTEGGKWLKDNYTFSHCIPEELQGQIDGKYLNFFKSFQDGYCDKRVI</sequence>
<dbReference type="GeneID" id="114867932"/>